<dbReference type="InterPro" id="IPR052119">
    <property type="entry name" value="ElonginBC-PRC2_ViralRestrict"/>
</dbReference>
<comment type="caution">
    <text evidence="1">The sequence shown here is derived from an EMBL/GenBank/DDBJ whole genome shotgun (WGS) entry which is preliminary data.</text>
</comment>
<dbReference type="PANTHER" id="PTHR23187">
    <property type="entry name" value="FLJ44216 PROTEIN-RELATED"/>
    <property type="match status" value="1"/>
</dbReference>
<proteinExistence type="predicted"/>
<evidence type="ECO:0000313" key="1">
    <source>
        <dbReference type="EMBL" id="KAG9490753.1"/>
    </source>
</evidence>
<accession>A0A8J6FMN3</accession>
<evidence type="ECO:0000313" key="2">
    <source>
        <dbReference type="Proteomes" id="UP000770717"/>
    </source>
</evidence>
<sequence>MMDLCQPDDGLPGNGEVDLPSNSNLKLIYVNASRLPDLSDEASSSHVCAHSEIGTQVQHITSSTPAIQEDSREHSCSQSTIVNSPFFYKLRYFKKRPVSHLFPHMLKYDKNLQAAPMPLSRTNLVNNTKDEGFHRGTLYFLSEFVSASHYPPKDIISHVLSCVLLGAEERAIQHEAYMILMKVQRLHPATLESVAWDWRLLSEVMSEQDSQTCCLFLQYVVQTLDDDFHFNLQRRSLHKCLCKSMLSCDKSFCNVKEVLHWLIDAVNSLPETGHDSSVQCNLQRAVFLLQRMLSIAVEVDNSPTVNSNRIAHYIFPYVTILKTRQKREMFFNSTENSLLRAKILEILFHNGCESPPPPQFSLCFGNILYFVSNSTLQLENQGLEWQRWDEMLHYTITLCLSLQTIIADHLRTPVTDRSDEMLRRPQSRMYQAEDITESEVDLSLTVFQQRSSPGAEPAAALLSRLFLLRSLLHAAVKR</sequence>
<dbReference type="Proteomes" id="UP000770717">
    <property type="component" value="Unassembled WGS sequence"/>
</dbReference>
<keyword evidence="2" id="KW-1185">Reference proteome</keyword>
<name>A0A8J6FMN3_ELECQ</name>
<gene>
    <name evidence="1" type="ORF">GDO78_006207</name>
</gene>
<reference evidence="1" key="1">
    <citation type="thesis" date="2020" institute="ProQuest LLC" country="789 East Eisenhower Parkway, Ann Arbor, MI, USA">
        <title>Comparative Genomics and Chromosome Evolution.</title>
        <authorList>
            <person name="Mudd A.B."/>
        </authorList>
    </citation>
    <scope>NUCLEOTIDE SEQUENCE</scope>
    <source>
        <strain evidence="1">HN-11 Male</strain>
        <tissue evidence="1">Kidney and liver</tissue>
    </source>
</reference>
<dbReference type="AlphaFoldDB" id="A0A8J6FMN3"/>
<dbReference type="PANTHER" id="PTHR23187:SF3">
    <property type="entry name" value="SUMO-INTERACTING MOTIF-CONTAINING PROTEIN 1"/>
    <property type="match status" value="1"/>
</dbReference>
<dbReference type="OrthoDB" id="6088715at2759"/>
<protein>
    <submittedName>
        <fullName evidence="1">Uncharacterized protein</fullName>
    </submittedName>
</protein>
<dbReference type="EMBL" id="WNTK01000002">
    <property type="protein sequence ID" value="KAG9490753.1"/>
    <property type="molecule type" value="Genomic_DNA"/>
</dbReference>
<organism evidence="1 2">
    <name type="scientific">Eleutherodactylus coqui</name>
    <name type="common">Puerto Rican coqui</name>
    <dbReference type="NCBI Taxonomy" id="57060"/>
    <lineage>
        <taxon>Eukaryota</taxon>
        <taxon>Metazoa</taxon>
        <taxon>Chordata</taxon>
        <taxon>Craniata</taxon>
        <taxon>Vertebrata</taxon>
        <taxon>Euteleostomi</taxon>
        <taxon>Amphibia</taxon>
        <taxon>Batrachia</taxon>
        <taxon>Anura</taxon>
        <taxon>Neobatrachia</taxon>
        <taxon>Hyloidea</taxon>
        <taxon>Eleutherodactylidae</taxon>
        <taxon>Eleutherodactylinae</taxon>
        <taxon>Eleutherodactylus</taxon>
        <taxon>Eleutherodactylus</taxon>
    </lineage>
</organism>
<dbReference type="GO" id="GO:0032184">
    <property type="term" value="F:SUMO polymer binding"/>
    <property type="evidence" value="ECO:0007669"/>
    <property type="project" value="TreeGrafter"/>
</dbReference>